<accession>A0ACB9K171</accession>
<keyword evidence="2" id="KW-1185">Reference proteome</keyword>
<sequence>MKLWMVIRSYGVTELQEVIRKHVKLAKYFKALLFADNKFEVVVPRNFAMVCFRVSPLALATVANDSCNEDSNRLTQTLLESPNGSGVVYMTHAVIEGVYVIRVAIGSTLIKEKHVSVLWDMVQEYASNLLAKFTNIK</sequence>
<protein>
    <submittedName>
        <fullName evidence="1">Uncharacterized protein</fullName>
    </submittedName>
</protein>
<dbReference type="EMBL" id="CM042018">
    <property type="protein sequence ID" value="KAI3826007.1"/>
    <property type="molecule type" value="Genomic_DNA"/>
</dbReference>
<comment type="caution">
    <text evidence="1">The sequence shown here is derived from an EMBL/GenBank/DDBJ whole genome shotgun (WGS) entry which is preliminary data.</text>
</comment>
<reference evidence="1 2" key="2">
    <citation type="journal article" date="2022" name="Mol. Ecol. Resour.">
        <title>The genomes of chicory, endive, great burdock and yacon provide insights into Asteraceae paleo-polyploidization history and plant inulin production.</title>
        <authorList>
            <person name="Fan W."/>
            <person name="Wang S."/>
            <person name="Wang H."/>
            <person name="Wang A."/>
            <person name="Jiang F."/>
            <person name="Liu H."/>
            <person name="Zhao H."/>
            <person name="Xu D."/>
            <person name="Zhang Y."/>
        </authorList>
    </citation>
    <scope>NUCLEOTIDE SEQUENCE [LARGE SCALE GENOMIC DNA]</scope>
    <source>
        <strain evidence="2">cv. Yunnan</strain>
        <tissue evidence="1">Leaves</tissue>
    </source>
</reference>
<proteinExistence type="predicted"/>
<dbReference type="Proteomes" id="UP001056120">
    <property type="component" value="Linkage Group LG01"/>
</dbReference>
<evidence type="ECO:0000313" key="1">
    <source>
        <dbReference type="EMBL" id="KAI3826007.1"/>
    </source>
</evidence>
<gene>
    <name evidence="1" type="ORF">L1987_00046</name>
</gene>
<name>A0ACB9K171_9ASTR</name>
<evidence type="ECO:0000313" key="2">
    <source>
        <dbReference type="Proteomes" id="UP001056120"/>
    </source>
</evidence>
<organism evidence="1 2">
    <name type="scientific">Smallanthus sonchifolius</name>
    <dbReference type="NCBI Taxonomy" id="185202"/>
    <lineage>
        <taxon>Eukaryota</taxon>
        <taxon>Viridiplantae</taxon>
        <taxon>Streptophyta</taxon>
        <taxon>Embryophyta</taxon>
        <taxon>Tracheophyta</taxon>
        <taxon>Spermatophyta</taxon>
        <taxon>Magnoliopsida</taxon>
        <taxon>eudicotyledons</taxon>
        <taxon>Gunneridae</taxon>
        <taxon>Pentapetalae</taxon>
        <taxon>asterids</taxon>
        <taxon>campanulids</taxon>
        <taxon>Asterales</taxon>
        <taxon>Asteraceae</taxon>
        <taxon>Asteroideae</taxon>
        <taxon>Heliantheae alliance</taxon>
        <taxon>Millerieae</taxon>
        <taxon>Smallanthus</taxon>
    </lineage>
</organism>
<reference evidence="2" key="1">
    <citation type="journal article" date="2022" name="Mol. Ecol. Resour.">
        <title>The genomes of chicory, endive, great burdock and yacon provide insights into Asteraceae palaeo-polyploidization history and plant inulin production.</title>
        <authorList>
            <person name="Fan W."/>
            <person name="Wang S."/>
            <person name="Wang H."/>
            <person name="Wang A."/>
            <person name="Jiang F."/>
            <person name="Liu H."/>
            <person name="Zhao H."/>
            <person name="Xu D."/>
            <person name="Zhang Y."/>
        </authorList>
    </citation>
    <scope>NUCLEOTIDE SEQUENCE [LARGE SCALE GENOMIC DNA]</scope>
    <source>
        <strain evidence="2">cv. Yunnan</strain>
    </source>
</reference>